<evidence type="ECO:0000313" key="4">
    <source>
        <dbReference type="EMBL" id="MDZ5458390.1"/>
    </source>
</evidence>
<name>A0ABU5IIL5_9BURK</name>
<dbReference type="RefSeq" id="WP_322466473.1">
    <property type="nucleotide sequence ID" value="NZ_JAXOJX010000029.1"/>
</dbReference>
<evidence type="ECO:0000256" key="1">
    <source>
        <dbReference type="SAM" id="MobiDB-lite"/>
    </source>
</evidence>
<dbReference type="Pfam" id="PF04773">
    <property type="entry name" value="FecR"/>
    <property type="match status" value="1"/>
</dbReference>
<evidence type="ECO:0000259" key="3">
    <source>
        <dbReference type="Pfam" id="PF04773"/>
    </source>
</evidence>
<comment type="caution">
    <text evidence="4">The sequence shown here is derived from an EMBL/GenBank/DDBJ whole genome shotgun (WGS) entry which is preliminary data.</text>
</comment>
<dbReference type="EMBL" id="JAXOJX010000029">
    <property type="protein sequence ID" value="MDZ5458390.1"/>
    <property type="molecule type" value="Genomic_DNA"/>
</dbReference>
<proteinExistence type="predicted"/>
<protein>
    <recommendedName>
        <fullName evidence="3">FecR protein domain-containing protein</fullName>
    </recommendedName>
</protein>
<gene>
    <name evidence="4" type="ORF">SM757_17580</name>
</gene>
<organism evidence="4 5">
    <name type="scientific">Azohydromonas lata</name>
    <dbReference type="NCBI Taxonomy" id="45677"/>
    <lineage>
        <taxon>Bacteria</taxon>
        <taxon>Pseudomonadati</taxon>
        <taxon>Pseudomonadota</taxon>
        <taxon>Betaproteobacteria</taxon>
        <taxon>Burkholderiales</taxon>
        <taxon>Sphaerotilaceae</taxon>
        <taxon>Azohydromonas</taxon>
    </lineage>
</organism>
<dbReference type="Gene3D" id="2.60.120.1440">
    <property type="match status" value="1"/>
</dbReference>
<dbReference type="InterPro" id="IPR006860">
    <property type="entry name" value="FecR"/>
</dbReference>
<sequence length="284" mass="29326">MRMSGWRRWLLWWLSLSLALLPLAGCETLGGGPGTVVLAGVVIDGERLASAQEAGAVLRVWRGGAALPVQAGMALMPGDRVETGPRAYAVVRWPSGSEVYMRPGSAADIGSLRRAIGEFFVKVRGLFAVETDFVRAGAKGTAYLVRTGPGGSVLVTVFDGRVQVDSLQGRWLPVTMERGSTAVAHPQAPQPVAAAPAELQQTQAWVERIEKLVPVRSYSGLGVAITAVTIGALIAAILGGKSGGDRGSTPATPAGRGATPAGTPAPAPAGTPDSQPTPAPIRLR</sequence>
<feature type="compositionally biased region" description="Low complexity" evidence="1">
    <location>
        <begin position="249"/>
        <end position="262"/>
    </location>
</feature>
<feature type="domain" description="FecR protein" evidence="3">
    <location>
        <begin position="79"/>
        <end position="163"/>
    </location>
</feature>
<keyword evidence="2" id="KW-0472">Membrane</keyword>
<evidence type="ECO:0000256" key="2">
    <source>
        <dbReference type="SAM" id="Phobius"/>
    </source>
</evidence>
<feature type="region of interest" description="Disordered" evidence="1">
    <location>
        <begin position="241"/>
        <end position="284"/>
    </location>
</feature>
<dbReference type="Proteomes" id="UP001293718">
    <property type="component" value="Unassembled WGS sequence"/>
</dbReference>
<reference evidence="4 5" key="1">
    <citation type="submission" date="2023-11" db="EMBL/GenBank/DDBJ databases">
        <title>Draft genome of Azohydromonas lata strain H1 (DSM1123), a polyhydroxyalkanoate producer.</title>
        <authorList>
            <person name="Traversa D."/>
            <person name="D'Addabbo P."/>
            <person name="Pazzani C."/>
            <person name="Manzari C."/>
            <person name="Chiara M."/>
            <person name="Scrascia M."/>
        </authorList>
    </citation>
    <scope>NUCLEOTIDE SEQUENCE [LARGE SCALE GENOMIC DNA]</scope>
    <source>
        <strain evidence="4 5">H1</strain>
    </source>
</reference>
<keyword evidence="5" id="KW-1185">Reference proteome</keyword>
<evidence type="ECO:0000313" key="5">
    <source>
        <dbReference type="Proteomes" id="UP001293718"/>
    </source>
</evidence>
<feature type="compositionally biased region" description="Pro residues" evidence="1">
    <location>
        <begin position="263"/>
        <end position="284"/>
    </location>
</feature>
<keyword evidence="2" id="KW-1133">Transmembrane helix</keyword>
<accession>A0ABU5IIL5</accession>
<feature type="transmembrane region" description="Helical" evidence="2">
    <location>
        <begin position="218"/>
        <end position="238"/>
    </location>
</feature>
<keyword evidence="2" id="KW-0812">Transmembrane</keyword>